<evidence type="ECO:0000256" key="15">
    <source>
        <dbReference type="ARBA" id="ARBA00023136"/>
    </source>
</evidence>
<protein>
    <submittedName>
        <fullName evidence="19">Peptidase family M41-domain-containing protein</fullName>
    </submittedName>
</protein>
<keyword evidence="13" id="KW-0482">Metalloprotease</keyword>
<dbReference type="InterPro" id="IPR003959">
    <property type="entry name" value="ATPase_AAA_core"/>
</dbReference>
<dbReference type="FunFam" id="1.10.8.60:FF:000019">
    <property type="entry name" value="AFG3-like AAA ATPase 2"/>
    <property type="match status" value="1"/>
</dbReference>
<accession>A0A8I2Z0G7</accession>
<dbReference type="Pfam" id="PF00004">
    <property type="entry name" value="AAA"/>
    <property type="match status" value="1"/>
</dbReference>
<dbReference type="HAMAP" id="MF_01458">
    <property type="entry name" value="FtsH"/>
    <property type="match status" value="1"/>
</dbReference>
<keyword evidence="15" id="KW-0472">Membrane</keyword>
<comment type="catalytic activity">
    <reaction evidence="16">
        <text>ATP + H2O = ADP + phosphate + H(+)</text>
        <dbReference type="Rhea" id="RHEA:13065"/>
        <dbReference type="ChEBI" id="CHEBI:15377"/>
        <dbReference type="ChEBI" id="CHEBI:15378"/>
        <dbReference type="ChEBI" id="CHEBI:30616"/>
        <dbReference type="ChEBI" id="CHEBI:43474"/>
        <dbReference type="ChEBI" id="CHEBI:456216"/>
    </reaction>
    <physiologicalReaction direction="left-to-right" evidence="16">
        <dbReference type="Rhea" id="RHEA:13066"/>
    </physiologicalReaction>
</comment>
<evidence type="ECO:0000313" key="20">
    <source>
        <dbReference type="Proteomes" id="UP000683000"/>
    </source>
</evidence>
<evidence type="ECO:0000256" key="10">
    <source>
        <dbReference type="ARBA" id="ARBA00022833"/>
    </source>
</evidence>
<evidence type="ECO:0000256" key="8">
    <source>
        <dbReference type="ARBA" id="ARBA00022741"/>
    </source>
</evidence>
<dbReference type="GO" id="GO:0005745">
    <property type="term" value="C:m-AAA complex"/>
    <property type="evidence" value="ECO:0007669"/>
    <property type="project" value="TreeGrafter"/>
</dbReference>
<dbReference type="FunFam" id="3.40.50.300:FF:000001">
    <property type="entry name" value="ATP-dependent zinc metalloprotease FtsH"/>
    <property type="match status" value="1"/>
</dbReference>
<dbReference type="GO" id="GO:0004176">
    <property type="term" value="F:ATP-dependent peptidase activity"/>
    <property type="evidence" value="ECO:0007669"/>
    <property type="project" value="InterPro"/>
</dbReference>
<dbReference type="SMART" id="SM00320">
    <property type="entry name" value="WD40"/>
    <property type="match status" value="3"/>
</dbReference>
<dbReference type="InterPro" id="IPR001680">
    <property type="entry name" value="WD40_rpt"/>
</dbReference>
<dbReference type="EMBL" id="JAGFBS010000002">
    <property type="protein sequence ID" value="KAG6381072.1"/>
    <property type="molecule type" value="Genomic_DNA"/>
</dbReference>
<name>A0A8I2Z0G7_9AGAM</name>
<comment type="similarity">
    <text evidence="3">In the C-terminal section; belongs to the peptidase M41 family.</text>
</comment>
<dbReference type="CDD" id="cd19501">
    <property type="entry name" value="RecA-like_FtsH"/>
    <property type="match status" value="1"/>
</dbReference>
<sequence>MDFTEIYRQSANLVSFSPGAHFILNAVEDFLVVRRTDTLQITCTWSITSSARTTTESDRWISHAGWSCDSEYLFAASAKSGIVQVFKLRDETWTARIETGAEGLVKAEWAPDGRNILCFSEWGLRVSIWSIVTGTATYIQFPIHPDRGYAFRADARYFVLAERHRSKDTLGIYDVSDSFKLVRHFPLPTTNLSSLALSPTGNCIAVWEGVLEYKLSILSLAGDVQGTFTPNPDPGFGVRSVAWHPSGMFLAVGGWDDKVHILDSLTWSVTCTLELSSRIASGVTLWREPANWLESTQGRGFLSYERLNGPQTIGLLKADLSKPSPKSGAVQLEWNKTGALLLVRYDNVPNGVHLYDFPTPSEPFVPRLRCVLMHQKPVMHARWNPMRKGSLVICCGTQSVFTWSDEWVGEGGDGEDMAECIGVPASTKYETRDVRWAPDGKGMVLMDKTGSVVRLRSRRLLTHRHALSLTSSGTYRRPSSHSPHFSALVEVFASPSPRDPHSEPSSNGSASKGKAKADDAGRDKEDGAGVEIPKGLEGFFQRYQQSQRQHSSSGQSNAEGDEPHRPKPPPPGGNNSNFSPNQLALLATSAAIIYALSGSSASSSREITWQEFRTAFLDRGLVDKLIVVNRQKVRIKLHSNATGTMYSAAVGGGDYYFSIGSVEAFERKLEDAENELGIPSHERIPVAYHDEISTVNTLLNFAPTILFAGLLFYMSRRAGGSAGGGPGSIFNIGKSRAKLFNKDTDVKVKFKDVAGMDEAKEEIVEFVKFLKDPAKYEKLGAKIPRGAILSGPPGTGKTLLAKATAGEANVPFLSVSGSEFVEMFVGVGSSRVRDLFASAKKNAPCIIFIDEIDAIGKSRGKGGSFGGNDERESTLNQLLVEMDGFGTQEHVVVLAGTNRPDVLDPALMRPGRFDRHIAIDRPDVSGRKGIFMVHLKPLLLAQELDMSALAQKLGVLTPGFSGADIANVCNEAALHAARKGHESVADDDFESAIERVIAGLERKSRVLSAEEKKTVAYHEAGHAVCGWFLEHADPLLKVSIIPRGVGALGYAQYLPPDRYLLSTPQMIDRICMTLGGRVSEEIFFGLENITTGAQDDLQKITRMAFEACANYGMNTIIGPVSYGGREGQKESWTKPFSEKTGEMLDAEVRKMITSAHQRTTELLTRHRNDVEKVAKLLLEKEVITREDMIDLLGKRPFTGKADEMDKWLDQNRGSERSAPPPLEEAARSSVEPTPAPVTTSRSVQDYR</sequence>
<dbReference type="InterPro" id="IPR000642">
    <property type="entry name" value="Peptidase_M41"/>
</dbReference>
<dbReference type="SUPFAM" id="SSF140990">
    <property type="entry name" value="FtsH protease domain-like"/>
    <property type="match status" value="1"/>
</dbReference>
<feature type="compositionally biased region" description="Polar residues" evidence="17">
    <location>
        <begin position="1236"/>
        <end position="1247"/>
    </location>
</feature>
<dbReference type="GO" id="GO:0004222">
    <property type="term" value="F:metalloendopeptidase activity"/>
    <property type="evidence" value="ECO:0007669"/>
    <property type="project" value="InterPro"/>
</dbReference>
<dbReference type="AlphaFoldDB" id="A0A8I2Z0G7"/>
<feature type="compositionally biased region" description="Basic and acidic residues" evidence="17">
    <location>
        <begin position="515"/>
        <end position="527"/>
    </location>
</feature>
<dbReference type="PANTHER" id="PTHR43655">
    <property type="entry name" value="ATP-DEPENDENT PROTEASE"/>
    <property type="match status" value="1"/>
</dbReference>
<dbReference type="GO" id="GO:0030163">
    <property type="term" value="P:protein catabolic process"/>
    <property type="evidence" value="ECO:0007669"/>
    <property type="project" value="UniProtKB-ARBA"/>
</dbReference>
<keyword evidence="5" id="KW-0645">Protease</keyword>
<keyword evidence="8" id="KW-0547">Nucleotide-binding</keyword>
<dbReference type="InterPro" id="IPR050928">
    <property type="entry name" value="ATP-dep_Zn_Metalloprotease"/>
</dbReference>
<dbReference type="NCBIfam" id="TIGR01241">
    <property type="entry name" value="FtsH_fam"/>
    <property type="match status" value="1"/>
</dbReference>
<keyword evidence="10" id="KW-0862">Zinc</keyword>
<dbReference type="PROSITE" id="PS00674">
    <property type="entry name" value="AAA"/>
    <property type="match status" value="1"/>
</dbReference>
<dbReference type="Proteomes" id="UP000683000">
    <property type="component" value="Unassembled WGS sequence"/>
</dbReference>
<evidence type="ECO:0000256" key="9">
    <source>
        <dbReference type="ARBA" id="ARBA00022801"/>
    </source>
</evidence>
<dbReference type="Gene3D" id="2.130.10.10">
    <property type="entry name" value="YVTN repeat-like/Quinoprotein amine dehydrogenase"/>
    <property type="match status" value="2"/>
</dbReference>
<dbReference type="SUPFAM" id="SSF52540">
    <property type="entry name" value="P-loop containing nucleoside triphosphate hydrolases"/>
    <property type="match status" value="1"/>
</dbReference>
<comment type="subcellular location">
    <subcellularLocation>
        <location evidence="2">Mitochondrion membrane</location>
        <topology evidence="2">Multi-pass membrane protein</topology>
    </subcellularLocation>
</comment>
<dbReference type="GO" id="GO:0005524">
    <property type="term" value="F:ATP binding"/>
    <property type="evidence" value="ECO:0007669"/>
    <property type="project" value="UniProtKB-KW"/>
</dbReference>
<dbReference type="FunFam" id="1.20.58.760:FF:000003">
    <property type="entry name" value="AFG3-like AAA ATPase 2"/>
    <property type="match status" value="1"/>
</dbReference>
<dbReference type="InterPro" id="IPR015943">
    <property type="entry name" value="WD40/YVTN_repeat-like_dom_sf"/>
</dbReference>
<comment type="similarity">
    <text evidence="4">In the N-terminal section; belongs to the AAA ATPase family.</text>
</comment>
<dbReference type="InterPro" id="IPR011546">
    <property type="entry name" value="Pept_M41_FtsH_extracell"/>
</dbReference>
<evidence type="ECO:0000256" key="5">
    <source>
        <dbReference type="ARBA" id="ARBA00022670"/>
    </source>
</evidence>
<evidence type="ECO:0000256" key="4">
    <source>
        <dbReference type="ARBA" id="ARBA00010550"/>
    </source>
</evidence>
<dbReference type="InterPro" id="IPR003593">
    <property type="entry name" value="AAA+_ATPase"/>
</dbReference>
<keyword evidence="14" id="KW-0496">Mitochondrion</keyword>
<evidence type="ECO:0000256" key="2">
    <source>
        <dbReference type="ARBA" id="ARBA00004225"/>
    </source>
</evidence>
<dbReference type="FunFam" id="3.40.1690.20:FF:000003">
    <property type="entry name" value="Mitochondrial inner membrane AAA protease Yta12, putative"/>
    <property type="match status" value="1"/>
</dbReference>
<dbReference type="GO" id="GO:0008270">
    <property type="term" value="F:zinc ion binding"/>
    <property type="evidence" value="ECO:0007669"/>
    <property type="project" value="InterPro"/>
</dbReference>
<dbReference type="GO" id="GO:0016887">
    <property type="term" value="F:ATP hydrolysis activity"/>
    <property type="evidence" value="ECO:0007669"/>
    <property type="project" value="InterPro"/>
</dbReference>
<keyword evidence="12" id="KW-1133">Transmembrane helix</keyword>
<dbReference type="InterPro" id="IPR037219">
    <property type="entry name" value="Peptidase_M41-like"/>
</dbReference>
<dbReference type="Gene3D" id="3.40.50.300">
    <property type="entry name" value="P-loop containing nucleotide triphosphate hydrolases"/>
    <property type="match status" value="1"/>
</dbReference>
<evidence type="ECO:0000256" key="6">
    <source>
        <dbReference type="ARBA" id="ARBA00022692"/>
    </source>
</evidence>
<dbReference type="PANTHER" id="PTHR43655:SF2">
    <property type="entry name" value="AFG3 LIKE MATRIX AAA PEPTIDASE SUBUNIT 2, ISOFORM A"/>
    <property type="match status" value="1"/>
</dbReference>
<evidence type="ECO:0000256" key="1">
    <source>
        <dbReference type="ARBA" id="ARBA00001947"/>
    </source>
</evidence>
<dbReference type="InterPro" id="IPR011047">
    <property type="entry name" value="Quinoprotein_ADH-like_sf"/>
</dbReference>
<evidence type="ECO:0000256" key="14">
    <source>
        <dbReference type="ARBA" id="ARBA00023128"/>
    </source>
</evidence>
<dbReference type="Gene3D" id="1.20.58.760">
    <property type="entry name" value="Peptidase M41"/>
    <property type="match status" value="1"/>
</dbReference>
<organism evidence="19 20">
    <name type="scientific">Boletus reticuloceps</name>
    <dbReference type="NCBI Taxonomy" id="495285"/>
    <lineage>
        <taxon>Eukaryota</taxon>
        <taxon>Fungi</taxon>
        <taxon>Dikarya</taxon>
        <taxon>Basidiomycota</taxon>
        <taxon>Agaricomycotina</taxon>
        <taxon>Agaricomycetes</taxon>
        <taxon>Agaricomycetidae</taxon>
        <taxon>Boletales</taxon>
        <taxon>Boletineae</taxon>
        <taxon>Boletaceae</taxon>
        <taxon>Boletoideae</taxon>
        <taxon>Boletus</taxon>
    </lineage>
</organism>
<feature type="compositionally biased region" description="Basic and acidic residues" evidence="17">
    <location>
        <begin position="1202"/>
        <end position="1215"/>
    </location>
</feature>
<dbReference type="InterPro" id="IPR003960">
    <property type="entry name" value="ATPase_AAA_CS"/>
</dbReference>
<dbReference type="GO" id="GO:0034982">
    <property type="term" value="P:mitochondrial protein processing"/>
    <property type="evidence" value="ECO:0007669"/>
    <property type="project" value="TreeGrafter"/>
</dbReference>
<proteinExistence type="inferred from homology"/>
<keyword evidence="7" id="KW-0479">Metal-binding</keyword>
<dbReference type="InterPro" id="IPR005936">
    <property type="entry name" value="FtsH"/>
</dbReference>
<dbReference type="SMART" id="SM00382">
    <property type="entry name" value="AAA"/>
    <property type="match status" value="1"/>
</dbReference>
<gene>
    <name evidence="19" type="ORF">JVT61DRAFT_5469</name>
</gene>
<evidence type="ECO:0000256" key="16">
    <source>
        <dbReference type="ARBA" id="ARBA00048778"/>
    </source>
</evidence>
<dbReference type="InterPro" id="IPR041569">
    <property type="entry name" value="AAA_lid_3"/>
</dbReference>
<dbReference type="SUPFAM" id="SSF50998">
    <property type="entry name" value="Quinoprotein alcohol dehydrogenase-like"/>
    <property type="match status" value="1"/>
</dbReference>
<dbReference type="InterPro" id="IPR027417">
    <property type="entry name" value="P-loop_NTPase"/>
</dbReference>
<evidence type="ECO:0000259" key="18">
    <source>
        <dbReference type="SMART" id="SM00382"/>
    </source>
</evidence>
<evidence type="ECO:0000256" key="12">
    <source>
        <dbReference type="ARBA" id="ARBA00022989"/>
    </source>
</evidence>
<evidence type="ECO:0000256" key="11">
    <source>
        <dbReference type="ARBA" id="ARBA00022840"/>
    </source>
</evidence>
<dbReference type="Pfam" id="PF06480">
    <property type="entry name" value="FtsH_ext"/>
    <property type="match status" value="1"/>
</dbReference>
<keyword evidence="11" id="KW-0067">ATP-binding</keyword>
<evidence type="ECO:0000256" key="17">
    <source>
        <dbReference type="SAM" id="MobiDB-lite"/>
    </source>
</evidence>
<keyword evidence="20" id="KW-1185">Reference proteome</keyword>
<dbReference type="Pfam" id="PF17862">
    <property type="entry name" value="AAA_lid_3"/>
    <property type="match status" value="1"/>
</dbReference>
<reference evidence="19" key="1">
    <citation type="submission" date="2021-03" db="EMBL/GenBank/DDBJ databases">
        <title>Evolutionary innovations through gain and loss of genes in the ectomycorrhizal Boletales.</title>
        <authorList>
            <person name="Wu G."/>
            <person name="Miyauchi S."/>
            <person name="Morin E."/>
            <person name="Yang Z.-L."/>
            <person name="Xu J."/>
            <person name="Martin F.M."/>
        </authorList>
    </citation>
    <scope>NUCLEOTIDE SEQUENCE</scope>
    <source>
        <strain evidence="19">BR01</strain>
    </source>
</reference>
<evidence type="ECO:0000256" key="3">
    <source>
        <dbReference type="ARBA" id="ARBA00010044"/>
    </source>
</evidence>
<dbReference type="Pfam" id="PF01434">
    <property type="entry name" value="Peptidase_M41"/>
    <property type="match status" value="1"/>
</dbReference>
<dbReference type="OrthoDB" id="1413014at2759"/>
<comment type="caution">
    <text evidence="19">The sequence shown here is derived from an EMBL/GenBank/DDBJ whole genome shotgun (WGS) entry which is preliminary data.</text>
</comment>
<feature type="compositionally biased region" description="Low complexity" evidence="17">
    <location>
        <begin position="544"/>
        <end position="556"/>
    </location>
</feature>
<evidence type="ECO:0000256" key="7">
    <source>
        <dbReference type="ARBA" id="ARBA00022723"/>
    </source>
</evidence>
<keyword evidence="6" id="KW-0812">Transmembrane</keyword>
<keyword evidence="9" id="KW-0378">Hydrolase</keyword>
<feature type="region of interest" description="Disordered" evidence="17">
    <location>
        <begin position="1202"/>
        <end position="1247"/>
    </location>
</feature>
<dbReference type="Gene3D" id="1.10.8.60">
    <property type="match status" value="1"/>
</dbReference>
<evidence type="ECO:0000313" key="19">
    <source>
        <dbReference type="EMBL" id="KAG6381072.1"/>
    </source>
</evidence>
<evidence type="ECO:0000256" key="13">
    <source>
        <dbReference type="ARBA" id="ARBA00023049"/>
    </source>
</evidence>
<feature type="region of interest" description="Disordered" evidence="17">
    <location>
        <begin position="544"/>
        <end position="580"/>
    </location>
</feature>
<feature type="domain" description="AAA+ ATPase" evidence="18">
    <location>
        <begin position="783"/>
        <end position="923"/>
    </location>
</feature>
<dbReference type="Gene3D" id="3.40.1690.20">
    <property type="match status" value="1"/>
</dbReference>
<comment type="cofactor">
    <cofactor evidence="1">
        <name>Zn(2+)</name>
        <dbReference type="ChEBI" id="CHEBI:29105"/>
    </cofactor>
</comment>
<feature type="region of interest" description="Disordered" evidence="17">
    <location>
        <begin position="494"/>
        <end position="531"/>
    </location>
</feature>